<dbReference type="Proteomes" id="UP000050668">
    <property type="component" value="Unassembled WGS sequence"/>
</dbReference>
<dbReference type="Pfam" id="PF02517">
    <property type="entry name" value="Rce1-like"/>
    <property type="match status" value="1"/>
</dbReference>
<feature type="domain" description="CAAX prenyl protease 2/Lysostaphin resistance protein A-like" evidence="2">
    <location>
        <begin position="91"/>
        <end position="191"/>
    </location>
</feature>
<keyword evidence="1" id="KW-1133">Transmembrane helix</keyword>
<reference evidence="4" key="1">
    <citation type="submission" date="2015-07" db="EMBL/GenBank/DDBJ databases">
        <title>Fjat-14205 dsm 2895.</title>
        <authorList>
            <person name="Liu B."/>
            <person name="Wang J."/>
            <person name="Zhu Y."/>
            <person name="Liu G."/>
            <person name="Chen Q."/>
            <person name="Chen Z."/>
            <person name="Lan J."/>
            <person name="Che J."/>
            <person name="Ge C."/>
            <person name="Shi H."/>
            <person name="Pan Z."/>
            <person name="Liu X."/>
        </authorList>
    </citation>
    <scope>NUCLEOTIDE SEQUENCE [LARGE SCALE GENOMIC DNA]</scope>
    <source>
        <strain evidence="4">DSM 25560</strain>
    </source>
</reference>
<feature type="transmembrane region" description="Helical" evidence="1">
    <location>
        <begin position="50"/>
        <end position="71"/>
    </location>
</feature>
<sequence>MIGNLISAVFQVLLFSVIPFLWWLVFARKEQSFFAWLGLKKPIIVNKKRFIGITILSIIILVVPTNLLIYYFVDSSLLATKRFAGRGFSAIIPILIYAILQTGLSEEIFFRGFLTKRLIHTYGFNRGNLIQSLVFGGIHGLMLVTYVHFIGVILIVIATSFAGYLMGWINEKKSNGSIISSWIIHSVVNIIAALLAMFNVL</sequence>
<keyword evidence="1" id="KW-0812">Transmembrane</keyword>
<evidence type="ECO:0000256" key="1">
    <source>
        <dbReference type="SAM" id="Phobius"/>
    </source>
</evidence>
<name>A0ABR5K1M2_9BACI</name>
<feature type="transmembrane region" description="Helical" evidence="1">
    <location>
        <begin position="178"/>
        <end position="198"/>
    </location>
</feature>
<dbReference type="InterPro" id="IPR003675">
    <property type="entry name" value="Rce1/LyrA-like_dom"/>
</dbReference>
<dbReference type="GO" id="GO:0008233">
    <property type="term" value="F:peptidase activity"/>
    <property type="evidence" value="ECO:0007669"/>
    <property type="project" value="UniProtKB-KW"/>
</dbReference>
<keyword evidence="3" id="KW-0378">Hydrolase</keyword>
<comment type="caution">
    <text evidence="3">The sequence shown here is derived from an EMBL/GenBank/DDBJ whole genome shotgun (WGS) entry which is preliminary data.</text>
</comment>
<organism evidence="3 4">
    <name type="scientific">Lysinibacillus contaminans</name>
    <dbReference type="NCBI Taxonomy" id="1293441"/>
    <lineage>
        <taxon>Bacteria</taxon>
        <taxon>Bacillati</taxon>
        <taxon>Bacillota</taxon>
        <taxon>Bacilli</taxon>
        <taxon>Bacillales</taxon>
        <taxon>Bacillaceae</taxon>
        <taxon>Lysinibacillus</taxon>
    </lineage>
</organism>
<evidence type="ECO:0000259" key="2">
    <source>
        <dbReference type="Pfam" id="PF02517"/>
    </source>
</evidence>
<feature type="transmembrane region" description="Helical" evidence="1">
    <location>
        <begin position="6"/>
        <end position="26"/>
    </location>
</feature>
<keyword evidence="4" id="KW-1185">Reference proteome</keyword>
<proteinExistence type="predicted"/>
<keyword evidence="3" id="KW-0645">Protease</keyword>
<feature type="transmembrane region" description="Helical" evidence="1">
    <location>
        <begin position="121"/>
        <end position="140"/>
    </location>
</feature>
<protein>
    <submittedName>
        <fullName evidence="3">CAAX protease</fullName>
    </submittedName>
</protein>
<evidence type="ECO:0000313" key="3">
    <source>
        <dbReference type="EMBL" id="KOS68635.1"/>
    </source>
</evidence>
<keyword evidence="1" id="KW-0472">Membrane</keyword>
<dbReference type="GO" id="GO:0006508">
    <property type="term" value="P:proteolysis"/>
    <property type="evidence" value="ECO:0007669"/>
    <property type="project" value="UniProtKB-KW"/>
</dbReference>
<gene>
    <name evidence="3" type="ORF">AEA09_08815</name>
</gene>
<accession>A0ABR5K1M2</accession>
<dbReference type="EMBL" id="LGRV01000003">
    <property type="protein sequence ID" value="KOS68635.1"/>
    <property type="molecule type" value="Genomic_DNA"/>
</dbReference>
<feature type="transmembrane region" description="Helical" evidence="1">
    <location>
        <begin position="146"/>
        <end position="166"/>
    </location>
</feature>
<feature type="transmembrane region" description="Helical" evidence="1">
    <location>
        <begin position="83"/>
        <end position="100"/>
    </location>
</feature>
<evidence type="ECO:0000313" key="4">
    <source>
        <dbReference type="Proteomes" id="UP000050668"/>
    </source>
</evidence>
<dbReference type="RefSeq" id="WP_053583476.1">
    <property type="nucleotide sequence ID" value="NZ_LGRV01000003.1"/>
</dbReference>